<evidence type="ECO:0000313" key="10">
    <source>
        <dbReference type="EMBL" id="SPJ89659.1"/>
    </source>
</evidence>
<name>A0AAE8SPX0_9HYPO</name>
<comment type="cofactor">
    <cofactor evidence="1 8">
        <name>heme</name>
        <dbReference type="ChEBI" id="CHEBI:30413"/>
    </cofactor>
</comment>
<keyword evidence="3 8" id="KW-0349">Heme</keyword>
<evidence type="ECO:0000256" key="3">
    <source>
        <dbReference type="ARBA" id="ARBA00022617"/>
    </source>
</evidence>
<organism evidence="10 11">
    <name type="scientific">Fusarium torulosum</name>
    <dbReference type="NCBI Taxonomy" id="33205"/>
    <lineage>
        <taxon>Eukaryota</taxon>
        <taxon>Fungi</taxon>
        <taxon>Dikarya</taxon>
        <taxon>Ascomycota</taxon>
        <taxon>Pezizomycotina</taxon>
        <taxon>Sordariomycetes</taxon>
        <taxon>Hypocreomycetidae</taxon>
        <taxon>Hypocreales</taxon>
        <taxon>Nectriaceae</taxon>
        <taxon>Fusarium</taxon>
    </lineage>
</organism>
<dbReference type="GO" id="GO:0005506">
    <property type="term" value="F:iron ion binding"/>
    <property type="evidence" value="ECO:0007669"/>
    <property type="project" value="InterPro"/>
</dbReference>
<evidence type="ECO:0000313" key="11">
    <source>
        <dbReference type="Proteomes" id="UP001187734"/>
    </source>
</evidence>
<dbReference type="PANTHER" id="PTHR46206:SF2">
    <property type="entry name" value="CYTOCHROME P450 MONOOXYGENASE AUSG-RELATED"/>
    <property type="match status" value="1"/>
</dbReference>
<feature type="binding site" description="axial binding residue" evidence="8">
    <location>
        <position position="477"/>
    </location>
    <ligand>
        <name>heme</name>
        <dbReference type="ChEBI" id="CHEBI:30413"/>
    </ligand>
    <ligandPart>
        <name>Fe</name>
        <dbReference type="ChEBI" id="CHEBI:18248"/>
    </ligandPart>
</feature>
<dbReference type="AlphaFoldDB" id="A0AAE8SPX0"/>
<sequence>MDLSLASISKAIVDIRNDDRSLLVWSSAVVILLTVCLSLVWLPSRHSTRYPIVNYKSHAWTYASAKAQFVSNARQLLAEGSRKAGTLLLLTRWLRTDLGVQFGGPFKIITESRPLIILPPEAIDAVNAEKNLSFVEFVREEHLSNFDTFRTMRPFPTSMFNEAVLKGITRNLHKFTKPMNMQMTACLNKNWGHQSQWQEVPVMDNVLDWVTRLSNIVFLGDRFGKNEEWLELTSSFTVNMFTALAQTKLFHPLLRPAIDTFAPLNRQVRKQQDAIEAILRPVMDERHEEIRAAKREGRKPNLPDDSIEWFRNAANGRDYPEVWIQLGLAQVAIQTTSDQLSQAILNLCLYPDFVEPLRQEAIEVLRQHGMVKQTLVKLELLDSYLKESQRLKPVSLASMHRRAMANVELTGGIRIREGEHLAISNHCMWDEKNYPNPERFDLYRFIERKKLPGYESRSSFVTTSPDHLGFAHGKYACPGRFLAGNMMKIALLHLLLKYDMKIDNPDEAKWWYHGTDINVKMGAKLWMKSRKPEIDLDAMTFEL</sequence>
<gene>
    <name evidence="10" type="ORF">FTOL_13020</name>
</gene>
<dbReference type="Gene3D" id="1.10.630.10">
    <property type="entry name" value="Cytochrome P450"/>
    <property type="match status" value="1"/>
</dbReference>
<keyword evidence="11" id="KW-1185">Reference proteome</keyword>
<keyword evidence="4 8" id="KW-0479">Metal-binding</keyword>
<dbReference type="PRINTS" id="PR00463">
    <property type="entry name" value="EP450I"/>
</dbReference>
<dbReference type="GO" id="GO:0020037">
    <property type="term" value="F:heme binding"/>
    <property type="evidence" value="ECO:0007669"/>
    <property type="project" value="InterPro"/>
</dbReference>
<protein>
    <recommendedName>
        <fullName evidence="12">Cytochrome P450 monooxygenase</fullName>
    </recommendedName>
</protein>
<evidence type="ECO:0000256" key="2">
    <source>
        <dbReference type="ARBA" id="ARBA00010617"/>
    </source>
</evidence>
<evidence type="ECO:0000256" key="7">
    <source>
        <dbReference type="ARBA" id="ARBA00023033"/>
    </source>
</evidence>
<evidence type="ECO:0000256" key="1">
    <source>
        <dbReference type="ARBA" id="ARBA00001971"/>
    </source>
</evidence>
<reference evidence="10" key="1">
    <citation type="submission" date="2018-03" db="EMBL/GenBank/DDBJ databases">
        <authorList>
            <person name="Guldener U."/>
        </authorList>
    </citation>
    <scope>NUCLEOTIDE SEQUENCE</scope>
</reference>
<keyword evidence="5" id="KW-0560">Oxidoreductase</keyword>
<dbReference type="InterPro" id="IPR002401">
    <property type="entry name" value="Cyt_P450_E_grp-I"/>
</dbReference>
<comment type="caution">
    <text evidence="10">The sequence shown here is derived from an EMBL/GenBank/DDBJ whole genome shotgun (WGS) entry which is preliminary data.</text>
</comment>
<dbReference type="SUPFAM" id="SSF48264">
    <property type="entry name" value="Cytochrome P450"/>
    <property type="match status" value="1"/>
</dbReference>
<dbReference type="Pfam" id="PF00067">
    <property type="entry name" value="p450"/>
    <property type="match status" value="1"/>
</dbReference>
<dbReference type="InterPro" id="IPR001128">
    <property type="entry name" value="Cyt_P450"/>
</dbReference>
<dbReference type="InterPro" id="IPR036396">
    <property type="entry name" value="Cyt_P450_sf"/>
</dbReference>
<keyword evidence="9" id="KW-0812">Transmembrane</keyword>
<evidence type="ECO:0000256" key="5">
    <source>
        <dbReference type="ARBA" id="ARBA00023002"/>
    </source>
</evidence>
<accession>A0AAE8SPX0</accession>
<dbReference type="EMBL" id="ONZP01000690">
    <property type="protein sequence ID" value="SPJ89659.1"/>
    <property type="molecule type" value="Genomic_DNA"/>
</dbReference>
<evidence type="ECO:0008006" key="12">
    <source>
        <dbReference type="Google" id="ProtNLM"/>
    </source>
</evidence>
<keyword evidence="6 8" id="KW-0408">Iron</keyword>
<feature type="transmembrane region" description="Helical" evidence="9">
    <location>
        <begin position="21"/>
        <end position="42"/>
    </location>
</feature>
<dbReference type="Proteomes" id="UP001187734">
    <property type="component" value="Unassembled WGS sequence"/>
</dbReference>
<evidence type="ECO:0000256" key="6">
    <source>
        <dbReference type="ARBA" id="ARBA00023004"/>
    </source>
</evidence>
<keyword evidence="9" id="KW-0472">Membrane</keyword>
<evidence type="ECO:0000256" key="8">
    <source>
        <dbReference type="PIRSR" id="PIRSR602401-1"/>
    </source>
</evidence>
<comment type="similarity">
    <text evidence="2">Belongs to the cytochrome P450 family.</text>
</comment>
<keyword evidence="7" id="KW-0503">Monooxygenase</keyword>
<dbReference type="GO" id="GO:0004497">
    <property type="term" value="F:monooxygenase activity"/>
    <property type="evidence" value="ECO:0007669"/>
    <property type="project" value="UniProtKB-KW"/>
</dbReference>
<dbReference type="CDD" id="cd11041">
    <property type="entry name" value="CYP503A1-like"/>
    <property type="match status" value="1"/>
</dbReference>
<proteinExistence type="inferred from homology"/>
<dbReference type="GO" id="GO:0016705">
    <property type="term" value="F:oxidoreductase activity, acting on paired donors, with incorporation or reduction of molecular oxygen"/>
    <property type="evidence" value="ECO:0007669"/>
    <property type="project" value="InterPro"/>
</dbReference>
<dbReference type="PANTHER" id="PTHR46206">
    <property type="entry name" value="CYTOCHROME P450"/>
    <property type="match status" value="1"/>
</dbReference>
<keyword evidence="9" id="KW-1133">Transmembrane helix</keyword>
<evidence type="ECO:0000256" key="9">
    <source>
        <dbReference type="SAM" id="Phobius"/>
    </source>
</evidence>
<evidence type="ECO:0000256" key="4">
    <source>
        <dbReference type="ARBA" id="ARBA00022723"/>
    </source>
</evidence>